<evidence type="ECO:0000313" key="3">
    <source>
        <dbReference type="Proteomes" id="UP001149074"/>
    </source>
</evidence>
<dbReference type="Pfam" id="PF00596">
    <property type="entry name" value="Aldolase_II"/>
    <property type="match status" value="1"/>
</dbReference>
<dbReference type="Gene3D" id="3.40.225.10">
    <property type="entry name" value="Class II aldolase/adducin N-terminal domain"/>
    <property type="match status" value="1"/>
</dbReference>
<sequence length="270" mass="29504">MSSITKILKNETLSSVLNTEKSSNGEVKRLHHIPRPAITEAERQWKLGQMTVAFRVFAKLGFADGSSGHISLRDPIEPQNFWVNPYGVSDMVRIDENSIRVDGADKSVNTAGFMIHSAIHQRRPDIHAACHMHSPYGRAWSTFGKPINIINQDSCMFFDDISVYPAFGGVVFTQEEGQQIASYLSPKNKNLIMQNHGLLTAGGTVAEAAAFLIAIEHACQAQLSVEASTAPGSLGAVSSELKKSFVDYETAVYTKKGTGSPEAMYMQVEP</sequence>
<name>A0A9W9JY58_9EURO</name>
<accession>A0A9W9JY58</accession>
<dbReference type="Proteomes" id="UP001149074">
    <property type="component" value="Unassembled WGS sequence"/>
</dbReference>
<dbReference type="SUPFAM" id="SSF53639">
    <property type="entry name" value="AraD/HMP-PK domain-like"/>
    <property type="match status" value="1"/>
</dbReference>
<evidence type="ECO:0000313" key="2">
    <source>
        <dbReference type="EMBL" id="KAJ5085800.1"/>
    </source>
</evidence>
<proteinExistence type="predicted"/>
<feature type="domain" description="Class II aldolase/adducin N-terminal" evidence="1">
    <location>
        <begin position="48"/>
        <end position="223"/>
    </location>
</feature>
<dbReference type="GeneID" id="81362041"/>
<dbReference type="InterPro" id="IPR051017">
    <property type="entry name" value="Aldolase-II_Adducin_sf"/>
</dbReference>
<dbReference type="InterPro" id="IPR001303">
    <property type="entry name" value="Aldolase_II/adducin_N"/>
</dbReference>
<dbReference type="GO" id="GO:0051015">
    <property type="term" value="F:actin filament binding"/>
    <property type="evidence" value="ECO:0007669"/>
    <property type="project" value="TreeGrafter"/>
</dbReference>
<dbReference type="PANTHER" id="PTHR10672">
    <property type="entry name" value="ADDUCIN"/>
    <property type="match status" value="1"/>
</dbReference>
<dbReference type="FunFam" id="3.40.225.10:FF:000009">
    <property type="entry name" value="Class II aldolase/adducin N-terminal"/>
    <property type="match status" value="1"/>
</dbReference>
<dbReference type="OrthoDB" id="3238794at2759"/>
<dbReference type="EMBL" id="JAPQKI010000010">
    <property type="protein sequence ID" value="KAJ5085800.1"/>
    <property type="molecule type" value="Genomic_DNA"/>
</dbReference>
<dbReference type="InterPro" id="IPR036409">
    <property type="entry name" value="Aldolase_II/adducin_N_sf"/>
</dbReference>
<dbReference type="PANTHER" id="PTHR10672:SF25">
    <property type="entry name" value="MEIOTICALLY UP-REGULATED GENE 14 PROTEIN"/>
    <property type="match status" value="1"/>
</dbReference>
<dbReference type="GO" id="GO:0005856">
    <property type="term" value="C:cytoskeleton"/>
    <property type="evidence" value="ECO:0007669"/>
    <property type="project" value="TreeGrafter"/>
</dbReference>
<gene>
    <name evidence="2" type="ORF">N7532_010571</name>
</gene>
<reference evidence="2" key="2">
    <citation type="journal article" date="2023" name="IMA Fungus">
        <title>Comparative genomic study of the Penicillium genus elucidates a diverse pangenome and 15 lateral gene transfer events.</title>
        <authorList>
            <person name="Petersen C."/>
            <person name="Sorensen T."/>
            <person name="Nielsen M.R."/>
            <person name="Sondergaard T.E."/>
            <person name="Sorensen J.L."/>
            <person name="Fitzpatrick D.A."/>
            <person name="Frisvad J.C."/>
            <person name="Nielsen K.L."/>
        </authorList>
    </citation>
    <scope>NUCLEOTIDE SEQUENCE</scope>
    <source>
        <strain evidence="2">IBT 30761</strain>
    </source>
</reference>
<keyword evidence="3" id="KW-1185">Reference proteome</keyword>
<organism evidence="2 3">
    <name type="scientific">Penicillium argentinense</name>
    <dbReference type="NCBI Taxonomy" id="1131581"/>
    <lineage>
        <taxon>Eukaryota</taxon>
        <taxon>Fungi</taxon>
        <taxon>Dikarya</taxon>
        <taxon>Ascomycota</taxon>
        <taxon>Pezizomycotina</taxon>
        <taxon>Eurotiomycetes</taxon>
        <taxon>Eurotiomycetidae</taxon>
        <taxon>Eurotiales</taxon>
        <taxon>Aspergillaceae</taxon>
        <taxon>Penicillium</taxon>
    </lineage>
</organism>
<dbReference type="RefSeq" id="XP_056470478.1">
    <property type="nucleotide sequence ID" value="XM_056623062.1"/>
</dbReference>
<comment type="caution">
    <text evidence="2">The sequence shown here is derived from an EMBL/GenBank/DDBJ whole genome shotgun (WGS) entry which is preliminary data.</text>
</comment>
<protein>
    <recommendedName>
        <fullName evidence="1">Class II aldolase/adducin N-terminal domain-containing protein</fullName>
    </recommendedName>
</protein>
<dbReference type="SMART" id="SM01007">
    <property type="entry name" value="Aldolase_II"/>
    <property type="match status" value="1"/>
</dbReference>
<evidence type="ECO:0000259" key="1">
    <source>
        <dbReference type="SMART" id="SM01007"/>
    </source>
</evidence>
<reference evidence="2" key="1">
    <citation type="submission" date="2022-11" db="EMBL/GenBank/DDBJ databases">
        <authorList>
            <person name="Petersen C."/>
        </authorList>
    </citation>
    <scope>NUCLEOTIDE SEQUENCE</scope>
    <source>
        <strain evidence="2">IBT 30761</strain>
    </source>
</reference>
<dbReference type="AlphaFoldDB" id="A0A9W9JY58"/>